<comment type="caution">
    <text evidence="1">The sequence shown here is derived from an EMBL/GenBank/DDBJ whole genome shotgun (WGS) entry which is preliminary data.</text>
</comment>
<reference evidence="1" key="1">
    <citation type="thesis" date="2020" institute="ProQuest LLC" country="789 East Eisenhower Parkway, Ann Arbor, MI, USA">
        <title>Comparative Genomics and Chromosome Evolution.</title>
        <authorList>
            <person name="Mudd A.B."/>
        </authorList>
    </citation>
    <scope>NUCLEOTIDE SEQUENCE</scope>
    <source>
        <strain evidence="1">HN-11 Male</strain>
        <tissue evidence="1">Kidney and liver</tissue>
    </source>
</reference>
<sequence>MAVERGPYIHISVYQVWVYKPALRAPDCTQGYVSTRRYCLYSSIVSIRQWCKMLRFLSVLVISGLNVNKWPLLYQKYCTFL</sequence>
<gene>
    <name evidence="1" type="ORF">GDO78_012112</name>
</gene>
<dbReference type="EMBL" id="WNTK01000007">
    <property type="protein sequence ID" value="KAG9480475.1"/>
    <property type="molecule type" value="Genomic_DNA"/>
</dbReference>
<accession>A0A8J6F4L3</accession>
<evidence type="ECO:0000313" key="1">
    <source>
        <dbReference type="EMBL" id="KAG9480475.1"/>
    </source>
</evidence>
<organism evidence="1 2">
    <name type="scientific">Eleutherodactylus coqui</name>
    <name type="common">Puerto Rican coqui</name>
    <dbReference type="NCBI Taxonomy" id="57060"/>
    <lineage>
        <taxon>Eukaryota</taxon>
        <taxon>Metazoa</taxon>
        <taxon>Chordata</taxon>
        <taxon>Craniata</taxon>
        <taxon>Vertebrata</taxon>
        <taxon>Euteleostomi</taxon>
        <taxon>Amphibia</taxon>
        <taxon>Batrachia</taxon>
        <taxon>Anura</taxon>
        <taxon>Neobatrachia</taxon>
        <taxon>Hyloidea</taxon>
        <taxon>Eleutherodactylidae</taxon>
        <taxon>Eleutherodactylinae</taxon>
        <taxon>Eleutherodactylus</taxon>
        <taxon>Eleutherodactylus</taxon>
    </lineage>
</organism>
<evidence type="ECO:0000313" key="2">
    <source>
        <dbReference type="Proteomes" id="UP000770717"/>
    </source>
</evidence>
<keyword evidence="2" id="KW-1185">Reference proteome</keyword>
<dbReference type="AlphaFoldDB" id="A0A8J6F4L3"/>
<protein>
    <submittedName>
        <fullName evidence="1">Uncharacterized protein</fullName>
    </submittedName>
</protein>
<proteinExistence type="predicted"/>
<dbReference type="Proteomes" id="UP000770717">
    <property type="component" value="Unassembled WGS sequence"/>
</dbReference>
<name>A0A8J6F4L3_ELECQ</name>